<organism evidence="1 2">
    <name type="scientific">Aspergillus turcosus</name>
    <dbReference type="NCBI Taxonomy" id="1245748"/>
    <lineage>
        <taxon>Eukaryota</taxon>
        <taxon>Fungi</taxon>
        <taxon>Dikarya</taxon>
        <taxon>Ascomycota</taxon>
        <taxon>Pezizomycotina</taxon>
        <taxon>Eurotiomycetes</taxon>
        <taxon>Eurotiomycetidae</taxon>
        <taxon>Eurotiales</taxon>
        <taxon>Aspergillaceae</taxon>
        <taxon>Aspergillus</taxon>
        <taxon>Aspergillus subgen. Fumigati</taxon>
    </lineage>
</organism>
<gene>
    <name evidence="1" type="ORF">CFD26_109145</name>
</gene>
<protein>
    <submittedName>
        <fullName evidence="1">Uncharacterized protein</fullName>
    </submittedName>
</protein>
<sequence>MARTRSLAATALKLQFMPPKDWVYPRRKEVHSLQAPQAWLRSSLPAAVASREDAVLNAKKVGFHGKLTATATPGEPKDKQLNAQGQSSALLLQMHGLVAPDFQFQHHCQSSEEGSAPEAPAPAVTATINVTTQDFHLLSAHVAMLGDAPTGCHEYTSECLLSLMAGQTWLSKSGIATITKLREDAKG</sequence>
<comment type="caution">
    <text evidence="1">The sequence shown here is derived from an EMBL/GenBank/DDBJ whole genome shotgun (WGS) entry which is preliminary data.</text>
</comment>
<name>A0A3R7IL65_9EURO</name>
<reference evidence="1 2" key="1">
    <citation type="submission" date="2018-08" db="EMBL/GenBank/DDBJ databases">
        <title>Draft genome sequences of two Aspergillus turcosus clinical strains isolated from bronchoalveolar lavage fluid: one azole-susceptible and the other azole-resistant.</title>
        <authorList>
            <person name="Parent-Michaud M."/>
            <person name="Dufresne P.J."/>
            <person name="Fournier E."/>
            <person name="Martineau C."/>
            <person name="Moreira S."/>
            <person name="Perkins V."/>
            <person name="De Repentigny L."/>
            <person name="Dufresne S.F."/>
        </authorList>
    </citation>
    <scope>NUCLEOTIDE SEQUENCE [LARGE SCALE GENOMIC DNA]</scope>
    <source>
        <strain evidence="1">HMR AF 1038</strain>
    </source>
</reference>
<proteinExistence type="predicted"/>
<keyword evidence="2" id="KW-1185">Reference proteome</keyword>
<accession>A0A3R7IL65</accession>
<dbReference type="EMBL" id="NIDN02000002">
    <property type="protein sequence ID" value="RLM01865.1"/>
    <property type="molecule type" value="Genomic_DNA"/>
</dbReference>
<feature type="non-terminal residue" evidence="1">
    <location>
        <position position="187"/>
    </location>
</feature>
<dbReference type="AlphaFoldDB" id="A0A3R7IL65"/>
<dbReference type="Proteomes" id="UP000215289">
    <property type="component" value="Unassembled WGS sequence"/>
</dbReference>
<evidence type="ECO:0000313" key="2">
    <source>
        <dbReference type="Proteomes" id="UP000215289"/>
    </source>
</evidence>
<evidence type="ECO:0000313" key="1">
    <source>
        <dbReference type="EMBL" id="RLM01865.1"/>
    </source>
</evidence>